<gene>
    <name evidence="3" type="ORF">HF519_07525</name>
</gene>
<name>A0A848DFV4_9PSEU</name>
<accession>A0A848DFV4</accession>
<comment type="caution">
    <text evidence="3">The sequence shown here is derived from an EMBL/GenBank/DDBJ whole genome shotgun (WGS) entry which is preliminary data.</text>
</comment>
<evidence type="ECO:0000313" key="3">
    <source>
        <dbReference type="EMBL" id="NMH91439.1"/>
    </source>
</evidence>
<evidence type="ECO:0000256" key="2">
    <source>
        <dbReference type="SAM" id="Phobius"/>
    </source>
</evidence>
<organism evidence="3 4">
    <name type="scientific">Pseudonocardia bannensis</name>
    <dbReference type="NCBI Taxonomy" id="630973"/>
    <lineage>
        <taxon>Bacteria</taxon>
        <taxon>Bacillati</taxon>
        <taxon>Actinomycetota</taxon>
        <taxon>Actinomycetes</taxon>
        <taxon>Pseudonocardiales</taxon>
        <taxon>Pseudonocardiaceae</taxon>
        <taxon>Pseudonocardia</taxon>
    </lineage>
</organism>
<dbReference type="Proteomes" id="UP000586918">
    <property type="component" value="Unassembled WGS sequence"/>
</dbReference>
<feature type="region of interest" description="Disordered" evidence="1">
    <location>
        <begin position="155"/>
        <end position="214"/>
    </location>
</feature>
<keyword evidence="2" id="KW-0472">Membrane</keyword>
<dbReference type="RefSeq" id="WP_169411483.1">
    <property type="nucleotide sequence ID" value="NZ_JAAXKZ010000018.1"/>
</dbReference>
<evidence type="ECO:0000256" key="1">
    <source>
        <dbReference type="SAM" id="MobiDB-lite"/>
    </source>
</evidence>
<sequence>MADQHGPINVNVNVNQVNTQTQHGQSQNTSGCLGCLGIIGVLMVVGFIGKAFEASPVLGSLLVAVIVIGVVGVIVGKVNAAQAEKRAAAAKQAAEARAAQLRADIESRAAVDAIGGCMWCGHPGPHRAENGHAVHPRDWHALEVEEAIRMAIGGTAAPAPSTPPSHSIPPQQQPPQPTGPGAAAPPPQPPARSTQRSLHIRRPQRHDRDAELLNQLRYDDSGECLWCGSPTEHRSDTGRIVHPAKFHKAEYEAERDAGGASTGT</sequence>
<protein>
    <submittedName>
        <fullName evidence="3">Uncharacterized protein</fullName>
    </submittedName>
</protein>
<dbReference type="EMBL" id="JAAXKZ010000018">
    <property type="protein sequence ID" value="NMH91439.1"/>
    <property type="molecule type" value="Genomic_DNA"/>
</dbReference>
<feature type="transmembrane region" description="Helical" evidence="2">
    <location>
        <begin position="31"/>
        <end position="52"/>
    </location>
</feature>
<reference evidence="3 4" key="1">
    <citation type="submission" date="2020-04" db="EMBL/GenBank/DDBJ databases">
        <authorList>
            <person name="Klaysubun C."/>
            <person name="Duangmal K."/>
            <person name="Lipun K."/>
        </authorList>
    </citation>
    <scope>NUCLEOTIDE SEQUENCE [LARGE SCALE GENOMIC DNA]</scope>
    <source>
        <strain evidence="3 4">DSM 45300</strain>
    </source>
</reference>
<keyword evidence="2" id="KW-1133">Transmembrane helix</keyword>
<feature type="transmembrane region" description="Helical" evidence="2">
    <location>
        <begin position="58"/>
        <end position="76"/>
    </location>
</feature>
<feature type="compositionally biased region" description="Pro residues" evidence="1">
    <location>
        <begin position="160"/>
        <end position="190"/>
    </location>
</feature>
<evidence type="ECO:0000313" key="4">
    <source>
        <dbReference type="Proteomes" id="UP000586918"/>
    </source>
</evidence>
<dbReference type="AlphaFoldDB" id="A0A848DFV4"/>
<keyword evidence="4" id="KW-1185">Reference proteome</keyword>
<proteinExistence type="predicted"/>
<keyword evidence="2" id="KW-0812">Transmembrane</keyword>